<dbReference type="EMBL" id="JBHTAR010000011">
    <property type="protein sequence ID" value="MFC7200187.1"/>
    <property type="molecule type" value="Genomic_DNA"/>
</dbReference>
<proteinExistence type="predicted"/>
<sequence>MTHDNDPADASAFRDALSRLVHNAHENGVDVRGGWECESETGDPDWDTIITAVSERADESSNGSED</sequence>
<reference evidence="1 2" key="1">
    <citation type="journal article" date="2019" name="Int. J. Syst. Evol. Microbiol.">
        <title>The Global Catalogue of Microorganisms (GCM) 10K type strain sequencing project: providing services to taxonomists for standard genome sequencing and annotation.</title>
        <authorList>
            <consortium name="The Broad Institute Genomics Platform"/>
            <consortium name="The Broad Institute Genome Sequencing Center for Infectious Disease"/>
            <person name="Wu L."/>
            <person name="Ma J."/>
        </authorList>
    </citation>
    <scope>NUCLEOTIDE SEQUENCE [LARGE SCALE GENOMIC DNA]</scope>
    <source>
        <strain evidence="1 2">XZGYJ-43</strain>
    </source>
</reference>
<evidence type="ECO:0000313" key="1">
    <source>
        <dbReference type="EMBL" id="MFC7200187.1"/>
    </source>
</evidence>
<comment type="caution">
    <text evidence="1">The sequence shown here is derived from an EMBL/GenBank/DDBJ whole genome shotgun (WGS) entry which is preliminary data.</text>
</comment>
<dbReference type="AlphaFoldDB" id="A0ABD5Z4Q0"/>
<gene>
    <name evidence="1" type="ORF">ACFQJ9_12325</name>
</gene>
<protein>
    <submittedName>
        <fullName evidence="1">Uncharacterized protein</fullName>
    </submittedName>
</protein>
<name>A0ABD5Z4Q0_9EURY</name>
<organism evidence="1 2">
    <name type="scientific">Halospeciosus flavus</name>
    <dbReference type="NCBI Taxonomy" id="3032283"/>
    <lineage>
        <taxon>Archaea</taxon>
        <taxon>Methanobacteriati</taxon>
        <taxon>Methanobacteriota</taxon>
        <taxon>Stenosarchaea group</taxon>
        <taxon>Halobacteria</taxon>
        <taxon>Halobacteriales</taxon>
        <taxon>Halobacteriaceae</taxon>
        <taxon>Halospeciosus</taxon>
    </lineage>
</organism>
<keyword evidence="2" id="KW-1185">Reference proteome</keyword>
<dbReference type="RefSeq" id="WP_279526976.1">
    <property type="nucleotide sequence ID" value="NZ_CP122312.1"/>
</dbReference>
<accession>A0ABD5Z4Q0</accession>
<dbReference type="Proteomes" id="UP001596447">
    <property type="component" value="Unassembled WGS sequence"/>
</dbReference>
<evidence type="ECO:0000313" key="2">
    <source>
        <dbReference type="Proteomes" id="UP001596447"/>
    </source>
</evidence>